<dbReference type="InterPro" id="IPR000577">
    <property type="entry name" value="Carb_kinase_FGGY"/>
</dbReference>
<evidence type="ECO:0000256" key="4">
    <source>
        <dbReference type="ARBA" id="ARBA00022777"/>
    </source>
</evidence>
<dbReference type="AlphaFoldDB" id="A0A6J7RC13"/>
<dbReference type="PANTHER" id="PTHR10196:SF69">
    <property type="entry name" value="GLYCEROL KINASE"/>
    <property type="match status" value="1"/>
</dbReference>
<dbReference type="Gene3D" id="3.30.420.40">
    <property type="match status" value="2"/>
</dbReference>
<keyword evidence="4" id="KW-0418">Kinase</keyword>
<dbReference type="EMBL" id="CAFBLT010000001">
    <property type="protein sequence ID" value="CAB4859624.1"/>
    <property type="molecule type" value="Genomic_DNA"/>
</dbReference>
<dbReference type="InterPro" id="IPR018484">
    <property type="entry name" value="FGGY_N"/>
</dbReference>
<dbReference type="InterPro" id="IPR018485">
    <property type="entry name" value="FGGY_C"/>
</dbReference>
<sequence>MSHGQILVVDVGTSSVRSSIVTGDGNVSHVSQVPVLPSSPEAGMVEVDARLIRDAVLETARTTLSAVSGVDAVGIANQRATTVVWDATTGEPIGPAIGWQDLRTVVNCLVLQGEGLRLAPNASATKLQWLLDTFDPERVRAASLRFGTIDSWVAWTLSNGEIHVTDATNAAVTGLFDLESGWDARTLEILNIPSPMMPRIVDSSGVVGLASALEGSPPIAGIVGDQQASLIGQSCVAPGHAKITFGTGGMLNVVTGSTPPQSAERSEAGTFPIVAWKRNGVTTWGAEAIMLSAGSCVEWLRDDLGILASAQESEQVAGACETSDGVVFVPALLGLGTPTWDFGARGLLLGITRGTGRPEITRAVLEGIAQRGRDLVDAAESDLGQELGALRIDGGMSANTVFTSALANAVGREIELSPVLEATTLGAGYLAGLATGLWADESEIAALWKPRSVVSPSDDDTARASARERFLEARSRSEKTIPDLSGVSF</sequence>
<dbReference type="Pfam" id="PF00370">
    <property type="entry name" value="FGGY_N"/>
    <property type="match status" value="1"/>
</dbReference>
<keyword evidence="5" id="KW-0067">ATP-binding</keyword>
<dbReference type="GO" id="GO:0004370">
    <property type="term" value="F:glycerol kinase activity"/>
    <property type="evidence" value="ECO:0007669"/>
    <property type="project" value="TreeGrafter"/>
</dbReference>
<dbReference type="SUPFAM" id="SSF53067">
    <property type="entry name" value="Actin-like ATPase domain"/>
    <property type="match status" value="2"/>
</dbReference>
<evidence type="ECO:0000259" key="7">
    <source>
        <dbReference type="Pfam" id="PF00370"/>
    </source>
</evidence>
<keyword evidence="2" id="KW-0808">Transferase</keyword>
<feature type="domain" description="Carbohydrate kinase FGGY N-terminal" evidence="7">
    <location>
        <begin position="6"/>
        <end position="232"/>
    </location>
</feature>
<proteinExistence type="inferred from homology"/>
<evidence type="ECO:0000259" key="8">
    <source>
        <dbReference type="Pfam" id="PF02782"/>
    </source>
</evidence>
<gene>
    <name evidence="9" type="ORF">UFOPK3427_00100</name>
    <name evidence="10" type="ORF">UFOPK4112_01249</name>
</gene>
<comment type="similarity">
    <text evidence="1">Belongs to the FGGY kinase family.</text>
</comment>
<evidence type="ECO:0000256" key="2">
    <source>
        <dbReference type="ARBA" id="ARBA00022679"/>
    </source>
</evidence>
<protein>
    <recommendedName>
        <fullName evidence="6">ATP:glycerol 3-phosphotransferase</fullName>
    </recommendedName>
</protein>
<dbReference type="PANTHER" id="PTHR10196">
    <property type="entry name" value="SUGAR KINASE"/>
    <property type="match status" value="1"/>
</dbReference>
<dbReference type="GO" id="GO:0005524">
    <property type="term" value="F:ATP binding"/>
    <property type="evidence" value="ECO:0007669"/>
    <property type="project" value="UniProtKB-KW"/>
</dbReference>
<evidence type="ECO:0000313" key="10">
    <source>
        <dbReference type="EMBL" id="CAB5026373.1"/>
    </source>
</evidence>
<dbReference type="InterPro" id="IPR018483">
    <property type="entry name" value="Carb_kinase_FGGY_CS"/>
</dbReference>
<evidence type="ECO:0000256" key="3">
    <source>
        <dbReference type="ARBA" id="ARBA00022741"/>
    </source>
</evidence>
<dbReference type="EMBL" id="CAFBPM010000012">
    <property type="protein sequence ID" value="CAB5026373.1"/>
    <property type="molecule type" value="Genomic_DNA"/>
</dbReference>
<dbReference type="PIRSF" id="PIRSF000538">
    <property type="entry name" value="GlpK"/>
    <property type="match status" value="1"/>
</dbReference>
<reference evidence="10" key="1">
    <citation type="submission" date="2020-05" db="EMBL/GenBank/DDBJ databases">
        <authorList>
            <person name="Chiriac C."/>
            <person name="Salcher M."/>
            <person name="Ghai R."/>
            <person name="Kavagutti S V."/>
        </authorList>
    </citation>
    <scope>NUCLEOTIDE SEQUENCE</scope>
</reference>
<accession>A0A6J7RC13</accession>
<dbReference type="GO" id="GO:0006071">
    <property type="term" value="P:glycerol metabolic process"/>
    <property type="evidence" value="ECO:0007669"/>
    <property type="project" value="TreeGrafter"/>
</dbReference>
<evidence type="ECO:0000313" key="9">
    <source>
        <dbReference type="EMBL" id="CAB4859624.1"/>
    </source>
</evidence>
<evidence type="ECO:0000256" key="6">
    <source>
        <dbReference type="ARBA" id="ARBA00043149"/>
    </source>
</evidence>
<evidence type="ECO:0000256" key="1">
    <source>
        <dbReference type="ARBA" id="ARBA00009156"/>
    </source>
</evidence>
<dbReference type="GO" id="GO:0005829">
    <property type="term" value="C:cytosol"/>
    <property type="evidence" value="ECO:0007669"/>
    <property type="project" value="TreeGrafter"/>
</dbReference>
<name>A0A6J7RC13_9ZZZZ</name>
<keyword evidence="3" id="KW-0547">Nucleotide-binding</keyword>
<organism evidence="10">
    <name type="scientific">freshwater metagenome</name>
    <dbReference type="NCBI Taxonomy" id="449393"/>
    <lineage>
        <taxon>unclassified sequences</taxon>
        <taxon>metagenomes</taxon>
        <taxon>ecological metagenomes</taxon>
    </lineage>
</organism>
<dbReference type="Pfam" id="PF02782">
    <property type="entry name" value="FGGY_C"/>
    <property type="match status" value="1"/>
</dbReference>
<feature type="domain" description="Carbohydrate kinase FGGY C-terminal" evidence="8">
    <location>
        <begin position="241"/>
        <end position="434"/>
    </location>
</feature>
<evidence type="ECO:0000256" key="5">
    <source>
        <dbReference type="ARBA" id="ARBA00022840"/>
    </source>
</evidence>
<dbReference type="PROSITE" id="PS00445">
    <property type="entry name" value="FGGY_KINASES_2"/>
    <property type="match status" value="1"/>
</dbReference>
<dbReference type="InterPro" id="IPR043129">
    <property type="entry name" value="ATPase_NBD"/>
</dbReference>